<feature type="domain" description="PAS" evidence="13">
    <location>
        <begin position="135"/>
        <end position="208"/>
    </location>
</feature>
<evidence type="ECO:0000256" key="11">
    <source>
        <dbReference type="SAM" id="Phobius"/>
    </source>
</evidence>
<evidence type="ECO:0000313" key="16">
    <source>
        <dbReference type="Proteomes" id="UP000664914"/>
    </source>
</evidence>
<keyword evidence="6" id="KW-0418">Kinase</keyword>
<dbReference type="Pfam" id="PF13426">
    <property type="entry name" value="PAS_9"/>
    <property type="match status" value="1"/>
</dbReference>
<dbReference type="InterPro" id="IPR005467">
    <property type="entry name" value="His_kinase_dom"/>
</dbReference>
<dbReference type="GO" id="GO:0005524">
    <property type="term" value="F:ATP binding"/>
    <property type="evidence" value="ECO:0007669"/>
    <property type="project" value="UniProtKB-KW"/>
</dbReference>
<evidence type="ECO:0000256" key="1">
    <source>
        <dbReference type="ARBA" id="ARBA00000085"/>
    </source>
</evidence>
<dbReference type="PRINTS" id="PR00344">
    <property type="entry name" value="BCTRLSENSOR"/>
</dbReference>
<feature type="transmembrane region" description="Helical" evidence="11">
    <location>
        <begin position="91"/>
        <end position="108"/>
    </location>
</feature>
<protein>
    <recommendedName>
        <fullName evidence="10">Sensor protein FixL</fullName>
        <ecNumber evidence="2">2.7.13.3</ecNumber>
    </recommendedName>
</protein>
<evidence type="ECO:0000256" key="10">
    <source>
        <dbReference type="ARBA" id="ARBA00070616"/>
    </source>
</evidence>
<comment type="function">
    <text evidence="9">Putative oxygen sensor; modulates the activity of FixJ, a transcriptional activator of nitrogen fixation fixK gene. FixL probably acts as a kinase that phosphorylates FixJ.</text>
</comment>
<keyword evidence="11" id="KW-0472">Membrane</keyword>
<accession>A0A975D5E3</accession>
<comment type="catalytic activity">
    <reaction evidence="1">
        <text>ATP + protein L-histidine = ADP + protein N-phospho-L-histidine.</text>
        <dbReference type="EC" id="2.7.13.3"/>
    </reaction>
</comment>
<dbReference type="EMBL" id="CP059319">
    <property type="protein sequence ID" value="QTH22586.1"/>
    <property type="molecule type" value="Genomic_DNA"/>
</dbReference>
<dbReference type="Gene3D" id="3.30.565.10">
    <property type="entry name" value="Histidine kinase-like ATPase, C-terminal domain"/>
    <property type="match status" value="1"/>
</dbReference>
<keyword evidence="4" id="KW-0808">Transferase</keyword>
<dbReference type="AlphaFoldDB" id="A0A975D5E3"/>
<dbReference type="InterPro" id="IPR013767">
    <property type="entry name" value="PAS_fold"/>
</dbReference>
<dbReference type="GO" id="GO:0000155">
    <property type="term" value="F:phosphorelay sensor kinase activity"/>
    <property type="evidence" value="ECO:0007669"/>
    <property type="project" value="InterPro"/>
</dbReference>
<evidence type="ECO:0000259" key="12">
    <source>
        <dbReference type="PROSITE" id="PS50109"/>
    </source>
</evidence>
<dbReference type="Proteomes" id="UP000664914">
    <property type="component" value="Chromosome"/>
</dbReference>
<name>A0A975D5E3_9SPHN</name>
<dbReference type="InterPro" id="IPR000014">
    <property type="entry name" value="PAS"/>
</dbReference>
<keyword evidence="11" id="KW-0812">Transmembrane</keyword>
<dbReference type="InterPro" id="IPR004358">
    <property type="entry name" value="Sig_transdc_His_kin-like_C"/>
</dbReference>
<evidence type="ECO:0000256" key="5">
    <source>
        <dbReference type="ARBA" id="ARBA00022741"/>
    </source>
</evidence>
<feature type="domain" description="PAC" evidence="14">
    <location>
        <begin position="210"/>
        <end position="262"/>
    </location>
</feature>
<dbReference type="Gene3D" id="3.30.450.20">
    <property type="entry name" value="PAS domain"/>
    <property type="match status" value="2"/>
</dbReference>
<evidence type="ECO:0000259" key="14">
    <source>
        <dbReference type="PROSITE" id="PS50113"/>
    </source>
</evidence>
<organism evidence="15 16">
    <name type="scientific">Rhizorhabdus wittichii</name>
    <dbReference type="NCBI Taxonomy" id="160791"/>
    <lineage>
        <taxon>Bacteria</taxon>
        <taxon>Pseudomonadati</taxon>
        <taxon>Pseudomonadota</taxon>
        <taxon>Alphaproteobacteria</taxon>
        <taxon>Sphingomonadales</taxon>
        <taxon>Sphingomonadaceae</taxon>
        <taxon>Rhizorhabdus</taxon>
    </lineage>
</organism>
<dbReference type="InterPro" id="IPR001610">
    <property type="entry name" value="PAC"/>
</dbReference>
<dbReference type="SMART" id="SM00387">
    <property type="entry name" value="HATPase_c"/>
    <property type="match status" value="1"/>
</dbReference>
<dbReference type="InterPro" id="IPR003661">
    <property type="entry name" value="HisK_dim/P_dom"/>
</dbReference>
<dbReference type="PROSITE" id="PS50113">
    <property type="entry name" value="PAC"/>
    <property type="match status" value="1"/>
</dbReference>
<reference evidence="15" key="1">
    <citation type="submission" date="2020-07" db="EMBL/GenBank/DDBJ databases">
        <authorList>
            <person name="Camacho E."/>
        </authorList>
    </citation>
    <scope>NUCLEOTIDE SEQUENCE</scope>
    <source>
        <strain evidence="15">MPO218</strain>
    </source>
</reference>
<evidence type="ECO:0000256" key="4">
    <source>
        <dbReference type="ARBA" id="ARBA00022679"/>
    </source>
</evidence>
<dbReference type="SUPFAM" id="SSF55874">
    <property type="entry name" value="ATPase domain of HSP90 chaperone/DNA topoisomerase II/histidine kinase"/>
    <property type="match status" value="1"/>
</dbReference>
<evidence type="ECO:0000256" key="6">
    <source>
        <dbReference type="ARBA" id="ARBA00022777"/>
    </source>
</evidence>
<evidence type="ECO:0000259" key="13">
    <source>
        <dbReference type="PROSITE" id="PS50112"/>
    </source>
</evidence>
<dbReference type="EC" id="2.7.13.3" evidence="2"/>
<dbReference type="SUPFAM" id="SSF47384">
    <property type="entry name" value="Homodimeric domain of signal transducing histidine kinase"/>
    <property type="match status" value="1"/>
</dbReference>
<dbReference type="CDD" id="cd00082">
    <property type="entry name" value="HisKA"/>
    <property type="match status" value="1"/>
</dbReference>
<dbReference type="SMART" id="SM00086">
    <property type="entry name" value="PAC"/>
    <property type="match status" value="1"/>
</dbReference>
<evidence type="ECO:0000313" key="15">
    <source>
        <dbReference type="EMBL" id="QTH22586.1"/>
    </source>
</evidence>
<reference evidence="15" key="2">
    <citation type="submission" date="2021-04" db="EMBL/GenBank/DDBJ databases">
        <title>Isolation and genomic analysis of the ibuprofen-degrading bacterium Sphingomonas strain MPO218.</title>
        <authorList>
            <person name="Aulestia M."/>
            <person name="Flores A."/>
            <person name="Mangas E.L."/>
            <person name="Perez-Pulido A.J."/>
            <person name="Santero E."/>
            <person name="Camacho E.M."/>
        </authorList>
    </citation>
    <scope>NUCLEOTIDE SEQUENCE</scope>
    <source>
        <strain evidence="15">MPO218</strain>
    </source>
</reference>
<keyword evidence="7" id="KW-0067">ATP-binding</keyword>
<evidence type="ECO:0000256" key="3">
    <source>
        <dbReference type="ARBA" id="ARBA00022553"/>
    </source>
</evidence>
<feature type="domain" description="Histidine kinase" evidence="12">
    <location>
        <begin position="410"/>
        <end position="625"/>
    </location>
</feature>
<keyword evidence="8" id="KW-0902">Two-component regulatory system</keyword>
<evidence type="ECO:0000256" key="8">
    <source>
        <dbReference type="ARBA" id="ARBA00023012"/>
    </source>
</evidence>
<dbReference type="Gene3D" id="1.10.287.130">
    <property type="match status" value="1"/>
</dbReference>
<dbReference type="SMART" id="SM00091">
    <property type="entry name" value="PAS"/>
    <property type="match status" value="2"/>
</dbReference>
<dbReference type="Pfam" id="PF00512">
    <property type="entry name" value="HisKA"/>
    <property type="match status" value="1"/>
</dbReference>
<dbReference type="PANTHER" id="PTHR43065">
    <property type="entry name" value="SENSOR HISTIDINE KINASE"/>
    <property type="match status" value="1"/>
</dbReference>
<evidence type="ECO:0000256" key="9">
    <source>
        <dbReference type="ARBA" id="ARBA00059827"/>
    </source>
</evidence>
<dbReference type="InterPro" id="IPR000700">
    <property type="entry name" value="PAS-assoc_C"/>
</dbReference>
<dbReference type="InterPro" id="IPR003594">
    <property type="entry name" value="HATPase_dom"/>
</dbReference>
<dbReference type="SUPFAM" id="SSF55785">
    <property type="entry name" value="PYP-like sensor domain (PAS domain)"/>
    <property type="match status" value="2"/>
</dbReference>
<keyword evidence="11" id="KW-1133">Transmembrane helix</keyword>
<dbReference type="Pfam" id="PF00989">
    <property type="entry name" value="PAS"/>
    <property type="match status" value="1"/>
</dbReference>
<dbReference type="InterPro" id="IPR036890">
    <property type="entry name" value="HATPase_C_sf"/>
</dbReference>
<proteinExistence type="predicted"/>
<dbReference type="CDD" id="cd00130">
    <property type="entry name" value="PAS"/>
    <property type="match status" value="2"/>
</dbReference>
<dbReference type="Pfam" id="PF02518">
    <property type="entry name" value="HATPase_c"/>
    <property type="match status" value="1"/>
</dbReference>
<dbReference type="FunFam" id="3.30.450.20:FF:000060">
    <property type="entry name" value="Sensor protein FixL"/>
    <property type="match status" value="1"/>
</dbReference>
<keyword evidence="3" id="KW-0597">Phosphoprotein</keyword>
<gene>
    <name evidence="15" type="ORF">HRJ34_03415</name>
</gene>
<sequence>MVGAVRIRGKMSMGRTIPAVLLALAAVGVAALVQVELAMSTGAAGDYLPLIVAMLVAGLTGGSAAAAIAAVAATGFVVLQGKGAPLDHARAADLAGFLLVAAVIVGLSRSVERTRRRLAQDKLEGYRRAVAASETADELNLLIDGATDHAIYMLDPDGRVTIWNKGAERLMGWSEAEAVGQPIAFFYPPEAVAAGKPAADLDRARQEGRFEEEEWRIRKDGSQFLAHMSLTALYDEHRQLRGFGKVIRDVTEQRAVERQLRSSAGQMRSILSTVPDAMVVIDARGLIISFSAAAERLFGYAEAEMLGSNVSRLMPSPYRERHDSYLDRYASTGERHIIGIGRKVIGQKRDGSTFPMELSVGEAEAGGEPVFTGFIRDLSEAVRMEERIEDLRSDLIHVARVSAMGTMASTLAHELNQPITAVVNYVETVRDMLVEPKAGDLPVIREALAESASEAMRAGQIVRRLREYVARGDVEKTVEDLPALIDVAAKLGLIGAQERGVELRFDVDPLAGPVLVDRVQIQQVLINLMRNAIEAMADSPVRLLRIETRREGDGMVRVTVADSGHGVAPEIEAGLFSAFNSTKAGGMGLGLSICRTIVEANGGRITYERDPGGGSRFHFTLLGFTPEDEHG</sequence>
<dbReference type="Gene3D" id="6.10.250.2580">
    <property type="match status" value="1"/>
</dbReference>
<feature type="transmembrane region" description="Helical" evidence="11">
    <location>
        <begin position="47"/>
        <end position="79"/>
    </location>
</feature>
<dbReference type="PANTHER" id="PTHR43065:SF10">
    <property type="entry name" value="PEROXIDE STRESS-ACTIVATED HISTIDINE KINASE MAK3"/>
    <property type="match status" value="1"/>
</dbReference>
<dbReference type="InterPro" id="IPR035965">
    <property type="entry name" value="PAS-like_dom_sf"/>
</dbReference>
<dbReference type="SMART" id="SM00388">
    <property type="entry name" value="HisKA"/>
    <property type="match status" value="1"/>
</dbReference>
<dbReference type="PROSITE" id="PS50109">
    <property type="entry name" value="HIS_KIN"/>
    <property type="match status" value="1"/>
</dbReference>
<dbReference type="PROSITE" id="PS50112">
    <property type="entry name" value="PAS"/>
    <property type="match status" value="2"/>
</dbReference>
<feature type="domain" description="PAS" evidence="13">
    <location>
        <begin position="263"/>
        <end position="333"/>
    </location>
</feature>
<dbReference type="NCBIfam" id="TIGR00229">
    <property type="entry name" value="sensory_box"/>
    <property type="match status" value="2"/>
</dbReference>
<dbReference type="RefSeq" id="WP_208633342.1">
    <property type="nucleotide sequence ID" value="NZ_CP059319.1"/>
</dbReference>
<evidence type="ECO:0000256" key="2">
    <source>
        <dbReference type="ARBA" id="ARBA00012438"/>
    </source>
</evidence>
<evidence type="ECO:0000256" key="7">
    <source>
        <dbReference type="ARBA" id="ARBA00022840"/>
    </source>
</evidence>
<keyword evidence="5" id="KW-0547">Nucleotide-binding</keyword>
<dbReference type="GO" id="GO:0006355">
    <property type="term" value="P:regulation of DNA-templated transcription"/>
    <property type="evidence" value="ECO:0007669"/>
    <property type="project" value="InterPro"/>
</dbReference>
<dbReference type="InterPro" id="IPR036097">
    <property type="entry name" value="HisK_dim/P_sf"/>
</dbReference>